<accession>A0A4C1UCY3</accession>
<organism evidence="1 2">
    <name type="scientific">Eumeta variegata</name>
    <name type="common">Bagworm moth</name>
    <name type="synonym">Eumeta japonica</name>
    <dbReference type="NCBI Taxonomy" id="151549"/>
    <lineage>
        <taxon>Eukaryota</taxon>
        <taxon>Metazoa</taxon>
        <taxon>Ecdysozoa</taxon>
        <taxon>Arthropoda</taxon>
        <taxon>Hexapoda</taxon>
        <taxon>Insecta</taxon>
        <taxon>Pterygota</taxon>
        <taxon>Neoptera</taxon>
        <taxon>Endopterygota</taxon>
        <taxon>Lepidoptera</taxon>
        <taxon>Glossata</taxon>
        <taxon>Ditrysia</taxon>
        <taxon>Tineoidea</taxon>
        <taxon>Psychidae</taxon>
        <taxon>Oiketicinae</taxon>
        <taxon>Eumeta</taxon>
    </lineage>
</organism>
<protein>
    <submittedName>
        <fullName evidence="1">Uncharacterized protein</fullName>
    </submittedName>
</protein>
<evidence type="ECO:0000313" key="1">
    <source>
        <dbReference type="EMBL" id="GBP23774.1"/>
    </source>
</evidence>
<reference evidence="1 2" key="1">
    <citation type="journal article" date="2019" name="Commun. Biol.">
        <title>The bagworm genome reveals a unique fibroin gene that provides high tensile strength.</title>
        <authorList>
            <person name="Kono N."/>
            <person name="Nakamura H."/>
            <person name="Ohtoshi R."/>
            <person name="Tomita M."/>
            <person name="Numata K."/>
            <person name="Arakawa K."/>
        </authorList>
    </citation>
    <scope>NUCLEOTIDE SEQUENCE [LARGE SCALE GENOMIC DNA]</scope>
</reference>
<comment type="caution">
    <text evidence="1">The sequence shown here is derived from an EMBL/GenBank/DDBJ whole genome shotgun (WGS) entry which is preliminary data.</text>
</comment>
<dbReference type="Proteomes" id="UP000299102">
    <property type="component" value="Unassembled WGS sequence"/>
</dbReference>
<gene>
    <name evidence="1" type="ORF">EVAR_13731_1</name>
</gene>
<evidence type="ECO:0000313" key="2">
    <source>
        <dbReference type="Proteomes" id="UP000299102"/>
    </source>
</evidence>
<dbReference type="AlphaFoldDB" id="A0A4C1UCY3"/>
<name>A0A4C1UCY3_EUMVA</name>
<keyword evidence="2" id="KW-1185">Reference proteome</keyword>
<proteinExistence type="predicted"/>
<sequence length="112" mass="12280">MMQRLAGGDSKAMSDMVTESTVGCNAETFYSAVLSKHTFKEGRTLDTNAKRDGVSTVKPSACLERCYNEYLEKSTESWDVCSQSASADYEARPVRNSICIDFVPSCRAPSVC</sequence>
<dbReference type="EMBL" id="BGZK01000153">
    <property type="protein sequence ID" value="GBP23774.1"/>
    <property type="molecule type" value="Genomic_DNA"/>
</dbReference>